<dbReference type="InterPro" id="IPR036188">
    <property type="entry name" value="FAD/NAD-bd_sf"/>
</dbReference>
<dbReference type="Pfam" id="PF01266">
    <property type="entry name" value="DAO"/>
    <property type="match status" value="1"/>
</dbReference>
<comment type="similarity">
    <text evidence="2">Belongs to the MSOX/MTOX family.</text>
</comment>
<sequence>MPNPLSYDAEILIVGGGTWGTAISYRLAKRGFRKITILEAEENPSPIAAGNDINKIMEEPISPPSDQDSDLEYTWNLIETLATEVWRTDTIYKPHYHETGFIYAAVGDAAYAKVVDSVNGAEHVYEPVNAFKDTMPGGVLTRDFPGWVAAKKTVEAVFKESQRMGVKSLTGHQGKVEILIFNDSNTDITGAETADGTSHYADCVILAAGANSDFLLDFEKQLRPTAWTLAHIPLTDDEAKVYRNLPVLYGVDRGFFIEPNPDGRELKICDEHPGYINLIHDLQQIPVESEQRIRELLKETMPQLAEMEFSFARICWDADTADRLFLIDRHPQYHSLVLAVGGSGHGFMCSLAVGILVANLLEDTLDRRAKDVLRWRPEAAVNRDWWATQGRFGAEDVVMDFQAVIRWTDIKAL</sequence>
<accession>A0A9P4TT83</accession>
<gene>
    <name evidence="7" type="ORF">EJ08DRAFT_673294</name>
</gene>
<evidence type="ECO:0000313" key="8">
    <source>
        <dbReference type="Proteomes" id="UP000800235"/>
    </source>
</evidence>
<evidence type="ECO:0000256" key="2">
    <source>
        <dbReference type="ARBA" id="ARBA00010989"/>
    </source>
</evidence>
<keyword evidence="3" id="KW-0285">Flavoprotein</keyword>
<reference evidence="7" key="1">
    <citation type="journal article" date="2020" name="Stud. Mycol.">
        <title>101 Dothideomycetes genomes: a test case for predicting lifestyles and emergence of pathogens.</title>
        <authorList>
            <person name="Haridas S."/>
            <person name="Albert R."/>
            <person name="Binder M."/>
            <person name="Bloem J."/>
            <person name="Labutti K."/>
            <person name="Salamov A."/>
            <person name="Andreopoulos B."/>
            <person name="Baker S."/>
            <person name="Barry K."/>
            <person name="Bills G."/>
            <person name="Bluhm B."/>
            <person name="Cannon C."/>
            <person name="Castanera R."/>
            <person name="Culley D."/>
            <person name="Daum C."/>
            <person name="Ezra D."/>
            <person name="Gonzalez J."/>
            <person name="Henrissat B."/>
            <person name="Kuo A."/>
            <person name="Liang C."/>
            <person name="Lipzen A."/>
            <person name="Lutzoni F."/>
            <person name="Magnuson J."/>
            <person name="Mondo S."/>
            <person name="Nolan M."/>
            <person name="Ohm R."/>
            <person name="Pangilinan J."/>
            <person name="Park H.-J."/>
            <person name="Ramirez L."/>
            <person name="Alfaro M."/>
            <person name="Sun H."/>
            <person name="Tritt A."/>
            <person name="Yoshinaga Y."/>
            <person name="Zwiers L.-H."/>
            <person name="Turgeon B."/>
            <person name="Goodwin S."/>
            <person name="Spatafora J."/>
            <person name="Crous P."/>
            <person name="Grigoriev I."/>
        </authorList>
    </citation>
    <scope>NUCLEOTIDE SEQUENCE</scope>
    <source>
        <strain evidence="7">CBS 130266</strain>
    </source>
</reference>
<protein>
    <submittedName>
        <fullName evidence="7">Fructosyl amine:oxygen oxidoreductase</fullName>
    </submittedName>
</protein>
<dbReference type="GO" id="GO:0051698">
    <property type="term" value="F:saccharopine oxidase activity"/>
    <property type="evidence" value="ECO:0007669"/>
    <property type="project" value="TreeGrafter"/>
</dbReference>
<comment type="caution">
    <text evidence="7">The sequence shown here is derived from an EMBL/GenBank/DDBJ whole genome shotgun (WGS) entry which is preliminary data.</text>
</comment>
<feature type="domain" description="FAD dependent oxidoreductase" evidence="6">
    <location>
        <begin position="11"/>
        <end position="360"/>
    </location>
</feature>
<dbReference type="InterPro" id="IPR006076">
    <property type="entry name" value="FAD-dep_OxRdtase"/>
</dbReference>
<dbReference type="Gene3D" id="3.50.50.60">
    <property type="entry name" value="FAD/NAD(P)-binding domain"/>
    <property type="match status" value="1"/>
</dbReference>
<dbReference type="SUPFAM" id="SSF51905">
    <property type="entry name" value="FAD/NAD(P)-binding domain"/>
    <property type="match status" value="1"/>
</dbReference>
<proteinExistence type="inferred from homology"/>
<dbReference type="GO" id="GO:0050660">
    <property type="term" value="F:flavin adenine dinucleotide binding"/>
    <property type="evidence" value="ECO:0007669"/>
    <property type="project" value="InterPro"/>
</dbReference>
<dbReference type="Gene3D" id="3.30.9.10">
    <property type="entry name" value="D-Amino Acid Oxidase, subunit A, domain 2"/>
    <property type="match status" value="1"/>
</dbReference>
<dbReference type="InterPro" id="IPR045170">
    <property type="entry name" value="MTOX"/>
</dbReference>
<evidence type="ECO:0000256" key="1">
    <source>
        <dbReference type="ARBA" id="ARBA00001974"/>
    </source>
</evidence>
<comment type="cofactor">
    <cofactor evidence="1">
        <name>FAD</name>
        <dbReference type="ChEBI" id="CHEBI:57692"/>
    </cofactor>
</comment>
<dbReference type="OrthoDB" id="2219495at2759"/>
<dbReference type="EMBL" id="MU007116">
    <property type="protein sequence ID" value="KAF2419753.1"/>
    <property type="molecule type" value="Genomic_DNA"/>
</dbReference>
<dbReference type="PANTHER" id="PTHR10961:SF24">
    <property type="entry name" value="HYPOTHETICAL FRUCTOSYL AMINE:OXYGEN OXIDOREDUCTASE (EUROFUNG)"/>
    <property type="match status" value="1"/>
</dbReference>
<keyword evidence="8" id="KW-1185">Reference proteome</keyword>
<dbReference type="AlphaFoldDB" id="A0A9P4TT83"/>
<name>A0A9P4TT83_9PEZI</name>
<evidence type="ECO:0000256" key="5">
    <source>
        <dbReference type="ARBA" id="ARBA00023002"/>
    </source>
</evidence>
<evidence type="ECO:0000259" key="6">
    <source>
        <dbReference type="Pfam" id="PF01266"/>
    </source>
</evidence>
<dbReference type="Proteomes" id="UP000800235">
    <property type="component" value="Unassembled WGS sequence"/>
</dbReference>
<organism evidence="7 8">
    <name type="scientific">Tothia fuscella</name>
    <dbReference type="NCBI Taxonomy" id="1048955"/>
    <lineage>
        <taxon>Eukaryota</taxon>
        <taxon>Fungi</taxon>
        <taxon>Dikarya</taxon>
        <taxon>Ascomycota</taxon>
        <taxon>Pezizomycotina</taxon>
        <taxon>Dothideomycetes</taxon>
        <taxon>Pleosporomycetidae</taxon>
        <taxon>Venturiales</taxon>
        <taxon>Cylindrosympodiaceae</taxon>
        <taxon>Tothia</taxon>
    </lineage>
</organism>
<dbReference type="GO" id="GO:0008115">
    <property type="term" value="F:sarcosine oxidase activity"/>
    <property type="evidence" value="ECO:0007669"/>
    <property type="project" value="TreeGrafter"/>
</dbReference>
<evidence type="ECO:0000256" key="3">
    <source>
        <dbReference type="ARBA" id="ARBA00022630"/>
    </source>
</evidence>
<keyword evidence="5" id="KW-0560">Oxidoreductase</keyword>
<dbReference type="PANTHER" id="PTHR10961">
    <property type="entry name" value="PEROXISOMAL SARCOSINE OXIDASE"/>
    <property type="match status" value="1"/>
</dbReference>
<evidence type="ECO:0000313" key="7">
    <source>
        <dbReference type="EMBL" id="KAF2419753.1"/>
    </source>
</evidence>
<evidence type="ECO:0000256" key="4">
    <source>
        <dbReference type="ARBA" id="ARBA00022827"/>
    </source>
</evidence>
<keyword evidence="4" id="KW-0274">FAD</keyword>